<keyword evidence="2" id="KW-1185">Reference proteome</keyword>
<proteinExistence type="predicted"/>
<name>A0ACC3MXJ0_9PEZI</name>
<comment type="caution">
    <text evidence="1">The sequence shown here is derived from an EMBL/GenBank/DDBJ whole genome shotgun (WGS) entry which is preliminary data.</text>
</comment>
<dbReference type="EMBL" id="JAUTXU010000125">
    <property type="protein sequence ID" value="KAK3705908.1"/>
    <property type="molecule type" value="Genomic_DNA"/>
</dbReference>
<reference evidence="1" key="1">
    <citation type="submission" date="2023-07" db="EMBL/GenBank/DDBJ databases">
        <title>Black Yeasts Isolated from many extreme environments.</title>
        <authorList>
            <person name="Coleine C."/>
            <person name="Stajich J.E."/>
            <person name="Selbmann L."/>
        </authorList>
    </citation>
    <scope>NUCLEOTIDE SEQUENCE</scope>
    <source>
        <strain evidence="1">CCFEE 5714</strain>
    </source>
</reference>
<organism evidence="1 2">
    <name type="scientific">Vermiconidia calcicola</name>
    <dbReference type="NCBI Taxonomy" id="1690605"/>
    <lineage>
        <taxon>Eukaryota</taxon>
        <taxon>Fungi</taxon>
        <taxon>Dikarya</taxon>
        <taxon>Ascomycota</taxon>
        <taxon>Pezizomycotina</taxon>
        <taxon>Dothideomycetes</taxon>
        <taxon>Dothideomycetidae</taxon>
        <taxon>Mycosphaerellales</taxon>
        <taxon>Extremaceae</taxon>
        <taxon>Vermiconidia</taxon>
    </lineage>
</organism>
<protein>
    <submittedName>
        <fullName evidence="1">Uncharacterized protein</fullName>
    </submittedName>
</protein>
<dbReference type="Proteomes" id="UP001281147">
    <property type="component" value="Unassembled WGS sequence"/>
</dbReference>
<sequence>MPSSKRPGEEMESASRKKNVNASRTGQACDRCKVRKIRCDARLGGCSPCLQNNTECKTTDRITGRPIARGHTETLEIENTNLKMYMVELQQQLREHGVEPKQQAPSVQSGYIPTASLWMQGGHQPQGSWGDLSSSGVLPAASQTERHNSQGSLLPEFRPGCIGDNYLGVASGSDMLSPIEGTQLSLFGMKIDLAEFLPPESDPDSDPMSYRTFLLHTFRKSKKVPRPALPDYETCRALADYYFKSVQNFVPIVHKPDFFHLLYRIHHEGYQPSIADTVMVHMVLAIMKFQWALRNGDKQAHADAMSHYHYSLGFVPDLIIGHQLQDIQALALICCQLRSQPRLGATWQFTNMVLGLAIELGLHRSANAWQGDTAEQNTHVVEMRKRVFWALLVIHVSVSGKLGRPMPLRLGDFDIEMPEHMSDNLPQEAHLSNWRKCSFRAAIPGMKLLKILMQVYSTVYCVRASTEPYESSVRRLEKELGTFKEQMLPPELSGGPQTVEEDRTPALYLLSAELEIRLVLHHPSLCRTLTPEVMAKNLDICLETSRKLLSAAVGLKNLKSLDSTWYYTTDYLAAIFTTLFAWTQRQNQMSSADLQQLRVDMDQWLDIMGDVGILLGSGARLREALRGIIDTSLANISRHLAAKTASAGLASSGSPISATNGEQSQQMYPGANGYHHAYADGTANPNMGNQQSYTGAEQHQSQHRNPYPPPSQYYSGPQPETMPAYPGMGQFDANPYQGEDAKPNIDGPLNPHIHPGMSQPPPPQPAHHPNFMPAFQQPPAPQTGYDAGAQSLNVAYSRPAAWRSFTDNMMTNMSGGQDYMSPANALMSLGGEKHPGMEMASIGGLQTPENAQQQHWPAILYHPGTAEGQGQ</sequence>
<gene>
    <name evidence="1" type="ORF">LTR37_013061</name>
</gene>
<evidence type="ECO:0000313" key="1">
    <source>
        <dbReference type="EMBL" id="KAK3705908.1"/>
    </source>
</evidence>
<accession>A0ACC3MXJ0</accession>
<evidence type="ECO:0000313" key="2">
    <source>
        <dbReference type="Proteomes" id="UP001281147"/>
    </source>
</evidence>